<accession>A0A9X1XRA0</accession>
<protein>
    <submittedName>
        <fullName evidence="1">DUF3081 family protein</fullName>
    </submittedName>
</protein>
<name>A0A9X1XRA0_9VIBR</name>
<organism evidence="1 2">
    <name type="scientific">Vibrio amylolyticus</name>
    <dbReference type="NCBI Taxonomy" id="2847292"/>
    <lineage>
        <taxon>Bacteria</taxon>
        <taxon>Pseudomonadati</taxon>
        <taxon>Pseudomonadota</taxon>
        <taxon>Gammaproteobacteria</taxon>
        <taxon>Vibrionales</taxon>
        <taxon>Vibrionaceae</taxon>
        <taxon>Vibrio</taxon>
    </lineage>
</organism>
<proteinExistence type="predicted"/>
<sequence length="84" mass="9603">MKDRLNPKKIFSAYEQVMALGQTTPNGKVLSGIEAFSDHEGYLVHLRGEGVDLKVCSMHRFHLDYNKSHCRDTFLKKLSELANH</sequence>
<dbReference type="Pfam" id="PF11280">
    <property type="entry name" value="DUF3081"/>
    <property type="match status" value="1"/>
</dbReference>
<gene>
    <name evidence="1" type="ORF">KP803_12690</name>
</gene>
<dbReference type="AlphaFoldDB" id="A0A9X1XRA0"/>
<dbReference type="InterPro" id="IPR021432">
    <property type="entry name" value="DUF3081"/>
</dbReference>
<evidence type="ECO:0000313" key="2">
    <source>
        <dbReference type="Proteomes" id="UP001139559"/>
    </source>
</evidence>
<reference evidence="1" key="1">
    <citation type="submission" date="2021-11" db="EMBL/GenBank/DDBJ databases">
        <title>Vibrio ZSDE26 sp. nov. and Vibrio ZSDZ34 sp. nov., isolated from coastal seawater in Qingdao.</title>
        <authorList>
            <person name="Zhang P."/>
        </authorList>
    </citation>
    <scope>NUCLEOTIDE SEQUENCE</scope>
    <source>
        <strain evidence="1">ZSDE26</strain>
    </source>
</reference>
<comment type="caution">
    <text evidence="1">The sequence shown here is derived from an EMBL/GenBank/DDBJ whole genome shotgun (WGS) entry which is preliminary data.</text>
</comment>
<evidence type="ECO:0000313" key="1">
    <source>
        <dbReference type="EMBL" id="MCK6264129.1"/>
    </source>
</evidence>
<dbReference type="Proteomes" id="UP001139559">
    <property type="component" value="Unassembled WGS sequence"/>
</dbReference>
<dbReference type="RefSeq" id="WP_248009204.1">
    <property type="nucleotide sequence ID" value="NZ_JAJHVV010000007.1"/>
</dbReference>
<keyword evidence="2" id="KW-1185">Reference proteome</keyword>
<dbReference type="EMBL" id="JAJHVV010000007">
    <property type="protein sequence ID" value="MCK6264129.1"/>
    <property type="molecule type" value="Genomic_DNA"/>
</dbReference>